<dbReference type="InterPro" id="IPR011006">
    <property type="entry name" value="CheY-like_superfamily"/>
</dbReference>
<evidence type="ECO:0000256" key="1">
    <source>
        <dbReference type="PROSITE-ProRule" id="PRU00169"/>
    </source>
</evidence>
<dbReference type="PROSITE" id="PS50930">
    <property type="entry name" value="HTH_LYTTR"/>
    <property type="match status" value="1"/>
</dbReference>
<dbReference type="Gene3D" id="3.40.50.2300">
    <property type="match status" value="1"/>
</dbReference>
<dbReference type="InterPro" id="IPR007492">
    <property type="entry name" value="LytTR_DNA-bd_dom"/>
</dbReference>
<protein>
    <submittedName>
        <fullName evidence="4">Two component transcriptional regulator, LytTR family</fullName>
    </submittedName>
</protein>
<dbReference type="Proteomes" id="UP000219281">
    <property type="component" value="Unassembled WGS sequence"/>
</dbReference>
<name>A0A285ZZT4_9SPHI</name>
<dbReference type="SUPFAM" id="SSF52172">
    <property type="entry name" value="CheY-like"/>
    <property type="match status" value="1"/>
</dbReference>
<dbReference type="PANTHER" id="PTHR37299:SF1">
    <property type="entry name" value="STAGE 0 SPORULATION PROTEIN A HOMOLOG"/>
    <property type="match status" value="1"/>
</dbReference>
<dbReference type="InterPro" id="IPR046947">
    <property type="entry name" value="LytR-like"/>
</dbReference>
<reference evidence="5" key="1">
    <citation type="submission" date="2017-09" db="EMBL/GenBank/DDBJ databases">
        <authorList>
            <person name="Varghese N."/>
            <person name="Submissions S."/>
        </authorList>
    </citation>
    <scope>NUCLEOTIDE SEQUENCE [LARGE SCALE GENOMIC DNA]</scope>
    <source>
        <strain evidence="5">CGMCC 1.12803</strain>
    </source>
</reference>
<dbReference type="SMART" id="SM00850">
    <property type="entry name" value="LytTR"/>
    <property type="match status" value="1"/>
</dbReference>
<gene>
    <name evidence="4" type="ORF">SAMN06297358_2130</name>
</gene>
<feature type="domain" description="Response regulatory" evidence="2">
    <location>
        <begin position="13"/>
        <end position="124"/>
    </location>
</feature>
<dbReference type="PROSITE" id="PS50110">
    <property type="entry name" value="RESPONSE_REGULATORY"/>
    <property type="match status" value="1"/>
</dbReference>
<dbReference type="AlphaFoldDB" id="A0A285ZZT4"/>
<evidence type="ECO:0000313" key="4">
    <source>
        <dbReference type="EMBL" id="SOD15154.1"/>
    </source>
</evidence>
<evidence type="ECO:0000259" key="2">
    <source>
        <dbReference type="PROSITE" id="PS50110"/>
    </source>
</evidence>
<organism evidence="4 5">
    <name type="scientific">Pedobacter xixiisoli</name>
    <dbReference type="NCBI Taxonomy" id="1476464"/>
    <lineage>
        <taxon>Bacteria</taxon>
        <taxon>Pseudomonadati</taxon>
        <taxon>Bacteroidota</taxon>
        <taxon>Sphingobacteriia</taxon>
        <taxon>Sphingobacteriales</taxon>
        <taxon>Sphingobacteriaceae</taxon>
        <taxon>Pedobacter</taxon>
    </lineage>
</organism>
<proteinExistence type="predicted"/>
<dbReference type="GO" id="GO:0000156">
    <property type="term" value="F:phosphorelay response regulator activity"/>
    <property type="evidence" value="ECO:0007669"/>
    <property type="project" value="InterPro"/>
</dbReference>
<dbReference type="Pfam" id="PF00072">
    <property type="entry name" value="Response_reg"/>
    <property type="match status" value="1"/>
</dbReference>
<dbReference type="Gene3D" id="2.40.50.1020">
    <property type="entry name" value="LytTr DNA-binding domain"/>
    <property type="match status" value="1"/>
</dbReference>
<feature type="modified residue" description="4-aspartylphosphate" evidence="1">
    <location>
        <position position="64"/>
    </location>
</feature>
<accession>A0A285ZZT4</accession>
<dbReference type="PANTHER" id="PTHR37299">
    <property type="entry name" value="TRANSCRIPTIONAL REGULATOR-RELATED"/>
    <property type="match status" value="1"/>
</dbReference>
<dbReference type="SMART" id="SM00448">
    <property type="entry name" value="REC"/>
    <property type="match status" value="1"/>
</dbReference>
<keyword evidence="5" id="KW-1185">Reference proteome</keyword>
<evidence type="ECO:0000259" key="3">
    <source>
        <dbReference type="PROSITE" id="PS50930"/>
    </source>
</evidence>
<dbReference type="GO" id="GO:0003677">
    <property type="term" value="F:DNA binding"/>
    <property type="evidence" value="ECO:0007669"/>
    <property type="project" value="InterPro"/>
</dbReference>
<dbReference type="EMBL" id="OCMT01000002">
    <property type="protein sequence ID" value="SOD15154.1"/>
    <property type="molecule type" value="Genomic_DNA"/>
</dbReference>
<feature type="domain" description="HTH LytTR-type" evidence="3">
    <location>
        <begin position="138"/>
        <end position="240"/>
    </location>
</feature>
<evidence type="ECO:0000313" key="5">
    <source>
        <dbReference type="Proteomes" id="UP000219281"/>
    </source>
</evidence>
<sequence length="240" mass="27993">MGNFNTSAMNKIRTMIIDDERSSRAELKRMLEVFPELELVGEAANADEAELLIHIQQPELLFLDIQMPERSGFELLQSLQQVPDVIFTTAFDQYAVKAFEVNALDYLLKPIRSERLALAIERIHSKLSTKQTADRVFVKDRDRYHFVSWDKIYLVESLDNYAKLFFDDQSVLFKSSLNKLQHKLDKRQFFRCNRAQLVNLNYIAQITNQSSNKLTILLKSGQKVELSERRSVEFRAINKI</sequence>
<keyword evidence="1" id="KW-0597">Phosphoprotein</keyword>
<dbReference type="InterPro" id="IPR001789">
    <property type="entry name" value="Sig_transdc_resp-reg_receiver"/>
</dbReference>
<dbReference type="Pfam" id="PF04397">
    <property type="entry name" value="LytTR"/>
    <property type="match status" value="1"/>
</dbReference>